<gene>
    <name evidence="2" type="ORF">San01_03450</name>
</gene>
<reference evidence="2 3" key="1">
    <citation type="submission" date="2019-10" db="EMBL/GenBank/DDBJ databases">
        <title>Whole genome shotgun sequence of Streptomyces angustmyceticus NBRC 3934.</title>
        <authorList>
            <person name="Hosoyama A."/>
            <person name="Ichikawa N."/>
            <person name="Kimura A."/>
            <person name="Kitahashi Y."/>
            <person name="Komaki H."/>
            <person name="Uohara A."/>
        </authorList>
    </citation>
    <scope>NUCLEOTIDE SEQUENCE [LARGE SCALE GENOMIC DNA]</scope>
    <source>
        <strain evidence="2 3">NBRC 3934</strain>
    </source>
</reference>
<proteinExistence type="predicted"/>
<evidence type="ECO:0000313" key="2">
    <source>
        <dbReference type="EMBL" id="GES27858.1"/>
    </source>
</evidence>
<dbReference type="EMBL" id="BLAG01000004">
    <property type="protein sequence ID" value="GES27858.1"/>
    <property type="molecule type" value="Genomic_DNA"/>
</dbReference>
<feature type="region of interest" description="Disordered" evidence="1">
    <location>
        <begin position="48"/>
        <end position="74"/>
    </location>
</feature>
<evidence type="ECO:0000313" key="3">
    <source>
        <dbReference type="Proteomes" id="UP000325598"/>
    </source>
</evidence>
<protein>
    <submittedName>
        <fullName evidence="2">Uncharacterized protein</fullName>
    </submittedName>
</protein>
<accession>A0A5J4LB38</accession>
<comment type="caution">
    <text evidence="2">The sequence shown here is derived from an EMBL/GenBank/DDBJ whole genome shotgun (WGS) entry which is preliminary data.</text>
</comment>
<name>A0A5J4LB38_9ACTN</name>
<evidence type="ECO:0000256" key="1">
    <source>
        <dbReference type="SAM" id="MobiDB-lite"/>
    </source>
</evidence>
<keyword evidence="3" id="KW-1185">Reference proteome</keyword>
<organism evidence="2 3">
    <name type="scientific">Streptomyces angustmyceticus</name>
    <dbReference type="NCBI Taxonomy" id="285578"/>
    <lineage>
        <taxon>Bacteria</taxon>
        <taxon>Bacillati</taxon>
        <taxon>Actinomycetota</taxon>
        <taxon>Actinomycetes</taxon>
        <taxon>Kitasatosporales</taxon>
        <taxon>Streptomycetaceae</taxon>
        <taxon>Streptomyces</taxon>
    </lineage>
</organism>
<dbReference type="AlphaFoldDB" id="A0A5J4LB38"/>
<dbReference type="Proteomes" id="UP000325598">
    <property type="component" value="Unassembled WGS sequence"/>
</dbReference>
<sequence length="74" mass="8168">MRTALETGFTDQEWAVGYVLCPARNKCVSPSGMRGLFKPLKNGRLPMHRGWLGEARPGANKKPTTPPLQLHPTP</sequence>